<dbReference type="HOGENOM" id="CLU_2144631_0_0_3"/>
<dbReference type="Proteomes" id="UP000001422">
    <property type="component" value="Chromosome"/>
</dbReference>
<dbReference type="EMBL" id="BX569691">
    <property type="protein sequence ID" value="CAE07467.1"/>
    <property type="molecule type" value="Genomic_DNA"/>
</dbReference>
<dbReference type="KEGG" id="syw:SYNW0952"/>
<gene>
    <name evidence="1" type="ordered locus">SYNW0952</name>
</gene>
<protein>
    <submittedName>
        <fullName evidence="1">Uncharacterized protein</fullName>
    </submittedName>
</protein>
<dbReference type="AlphaFoldDB" id="Q7U7M9"/>
<reference evidence="1 2" key="1">
    <citation type="journal article" date="2003" name="Nature">
        <title>The genome of a motile marine Synechococcus.</title>
        <authorList>
            <person name="Palenik B."/>
            <person name="Brahamsha B."/>
            <person name="Larimer F."/>
            <person name="Land M."/>
            <person name="Hauser L."/>
            <person name="Chain P."/>
            <person name="Lamerdin J."/>
            <person name="Regala W."/>
            <person name="Allen E.A."/>
            <person name="McCarren J."/>
            <person name="Paulsen I."/>
            <person name="Dufresne A."/>
            <person name="Partensky F."/>
            <person name="Webb E."/>
            <person name="Waterbury J."/>
        </authorList>
    </citation>
    <scope>NUCLEOTIDE SEQUENCE [LARGE SCALE GENOMIC DNA]</scope>
    <source>
        <strain evidence="1 2">WH8102</strain>
    </source>
</reference>
<keyword evidence="2" id="KW-1185">Reference proteome</keyword>
<proteinExistence type="predicted"/>
<evidence type="ECO:0000313" key="1">
    <source>
        <dbReference type="EMBL" id="CAE07467.1"/>
    </source>
</evidence>
<evidence type="ECO:0000313" key="2">
    <source>
        <dbReference type="Proteomes" id="UP000001422"/>
    </source>
</evidence>
<organism evidence="1 2">
    <name type="scientific">Parasynechococcus marenigrum (strain WH8102)</name>
    <dbReference type="NCBI Taxonomy" id="84588"/>
    <lineage>
        <taxon>Bacteria</taxon>
        <taxon>Bacillati</taxon>
        <taxon>Cyanobacteriota</taxon>
        <taxon>Cyanophyceae</taxon>
        <taxon>Synechococcales</taxon>
        <taxon>Prochlorococcaceae</taxon>
        <taxon>Parasynechococcus</taxon>
        <taxon>Parasynechococcus marenigrum</taxon>
    </lineage>
</organism>
<dbReference type="eggNOG" id="ENOG502ZPMR">
    <property type="taxonomic scope" value="Bacteria"/>
</dbReference>
<sequence length="112" mass="12484">MAPARAGSFNANFSPETLESFKSLCRDQSRQYTKVLERLAELYLGSQGSILDTPEENLIGTQTSSPEVDNLAKSVEQLETATAIYREDFEEIVSQLKSIEARIKKLEGNIVK</sequence>
<name>Q7U7M9_PARMW</name>
<accession>Q7U7M9</accession>